<keyword evidence="3" id="KW-0012">Acyltransferase</keyword>
<feature type="transmembrane region" description="Helical" evidence="1">
    <location>
        <begin position="225"/>
        <end position="255"/>
    </location>
</feature>
<dbReference type="PANTHER" id="PTHR23028:SF53">
    <property type="entry name" value="ACYL_TRANSF_3 DOMAIN-CONTAINING PROTEIN"/>
    <property type="match status" value="1"/>
</dbReference>
<dbReference type="EMBL" id="JAZHOG010000002">
    <property type="protein sequence ID" value="MEJ8566906.1"/>
    <property type="molecule type" value="Genomic_DNA"/>
</dbReference>
<gene>
    <name evidence="3" type="ORF">V3330_04660</name>
</gene>
<name>A0AAW9RHC6_9GAMM</name>
<dbReference type="EC" id="2.3.-.-" evidence="3"/>
<dbReference type="GO" id="GO:0000271">
    <property type="term" value="P:polysaccharide biosynthetic process"/>
    <property type="evidence" value="ECO:0007669"/>
    <property type="project" value="TreeGrafter"/>
</dbReference>
<feature type="transmembrane region" description="Helical" evidence="1">
    <location>
        <begin position="329"/>
        <end position="347"/>
    </location>
</feature>
<keyword evidence="1" id="KW-1133">Transmembrane helix</keyword>
<keyword evidence="1" id="KW-0472">Membrane</keyword>
<dbReference type="PANTHER" id="PTHR23028">
    <property type="entry name" value="ACETYLTRANSFERASE"/>
    <property type="match status" value="1"/>
</dbReference>
<dbReference type="AlphaFoldDB" id="A0AAW9RHC6"/>
<keyword evidence="4" id="KW-1185">Reference proteome</keyword>
<dbReference type="Pfam" id="PF01757">
    <property type="entry name" value="Acyl_transf_3"/>
    <property type="match status" value="1"/>
</dbReference>
<comment type="caution">
    <text evidence="3">The sequence shown here is derived from an EMBL/GenBank/DDBJ whole genome shotgun (WGS) entry which is preliminary data.</text>
</comment>
<organism evidence="3 4">
    <name type="scientific">Elongatibacter sediminis</name>
    <dbReference type="NCBI Taxonomy" id="3119006"/>
    <lineage>
        <taxon>Bacteria</taxon>
        <taxon>Pseudomonadati</taxon>
        <taxon>Pseudomonadota</taxon>
        <taxon>Gammaproteobacteria</taxon>
        <taxon>Chromatiales</taxon>
        <taxon>Wenzhouxiangellaceae</taxon>
        <taxon>Elongatibacter</taxon>
    </lineage>
</organism>
<keyword evidence="3" id="KW-0808">Transferase</keyword>
<accession>A0AAW9RHC6</accession>
<evidence type="ECO:0000256" key="1">
    <source>
        <dbReference type="SAM" id="Phobius"/>
    </source>
</evidence>
<feature type="transmembrane region" description="Helical" evidence="1">
    <location>
        <begin position="159"/>
        <end position="181"/>
    </location>
</feature>
<feature type="transmembrane region" description="Helical" evidence="1">
    <location>
        <begin position="193"/>
        <end position="213"/>
    </location>
</feature>
<proteinExistence type="predicted"/>
<feature type="domain" description="Acyltransferase 3" evidence="2">
    <location>
        <begin position="13"/>
        <end position="344"/>
    </location>
</feature>
<evidence type="ECO:0000313" key="3">
    <source>
        <dbReference type="EMBL" id="MEJ8566906.1"/>
    </source>
</evidence>
<dbReference type="Proteomes" id="UP001359886">
    <property type="component" value="Unassembled WGS sequence"/>
</dbReference>
<evidence type="ECO:0000259" key="2">
    <source>
        <dbReference type="Pfam" id="PF01757"/>
    </source>
</evidence>
<dbReference type="InterPro" id="IPR002656">
    <property type="entry name" value="Acyl_transf_3_dom"/>
</dbReference>
<sequence length="371" mass="42203">MPERREFIGYRPRLDGLRAVAIGAVLTEHLGGYLAKPFMAGYYGVDLFFVISGFLITSILLNDQTPTFRGSYRKFIGRRVLRIFPIYYLTIFCLLIVDYPSAREMFPWLASYTYNYGVVLNKEPGSGAPLFYLWSLSVEEQFYLFWPLLVISLRKRLKILSAITLVIVVASYVQLTVHLITSLVEFNYTGLPARMGSLGLGALGAILVAWNALPSGFFNDRRVEVIVLLSLLLTLTLTFRLQFIVMGLCSLYLVLKAASFGFRTTTVDRFLLHPAVIYVGAISYGIYLFHVPVAVLMTEHVFDHFWLALPWEKFGEFGVIRWHSWIIKFPVYCAATIALAALSYRWVESPMLVLKDRWFKYSSARAGQVAA</sequence>
<dbReference type="GO" id="GO:0016020">
    <property type="term" value="C:membrane"/>
    <property type="evidence" value="ECO:0007669"/>
    <property type="project" value="TreeGrafter"/>
</dbReference>
<keyword evidence="1" id="KW-0812">Transmembrane</keyword>
<reference evidence="3 4" key="1">
    <citation type="submission" date="2024-02" db="EMBL/GenBank/DDBJ databases">
        <title>A novel Wenzhouxiangellaceae bacterium, isolated from coastal sediments.</title>
        <authorList>
            <person name="Du Z.-J."/>
            <person name="Ye Y.-Q."/>
            <person name="Zhang X.-Y."/>
        </authorList>
    </citation>
    <scope>NUCLEOTIDE SEQUENCE [LARGE SCALE GENOMIC DNA]</scope>
    <source>
        <strain evidence="3 4">CH-27</strain>
    </source>
</reference>
<dbReference type="InterPro" id="IPR050879">
    <property type="entry name" value="Acyltransferase_3"/>
</dbReference>
<evidence type="ECO:0000313" key="4">
    <source>
        <dbReference type="Proteomes" id="UP001359886"/>
    </source>
</evidence>
<dbReference type="GO" id="GO:0016747">
    <property type="term" value="F:acyltransferase activity, transferring groups other than amino-acyl groups"/>
    <property type="evidence" value="ECO:0007669"/>
    <property type="project" value="InterPro"/>
</dbReference>
<protein>
    <submittedName>
        <fullName evidence="3">Acyltransferase</fullName>
        <ecNumber evidence="3">2.3.-.-</ecNumber>
    </submittedName>
</protein>
<feature type="transmembrane region" description="Helical" evidence="1">
    <location>
        <begin position="275"/>
        <end position="297"/>
    </location>
</feature>
<dbReference type="RefSeq" id="WP_354694224.1">
    <property type="nucleotide sequence ID" value="NZ_JAZHOG010000002.1"/>
</dbReference>
<feature type="transmembrane region" description="Helical" evidence="1">
    <location>
        <begin position="83"/>
        <end position="102"/>
    </location>
</feature>
<feature type="transmembrane region" description="Helical" evidence="1">
    <location>
        <begin position="131"/>
        <end position="152"/>
    </location>
</feature>
<feature type="transmembrane region" description="Helical" evidence="1">
    <location>
        <begin position="41"/>
        <end position="62"/>
    </location>
</feature>